<feature type="non-terminal residue" evidence="2">
    <location>
        <position position="267"/>
    </location>
</feature>
<evidence type="ECO:0000313" key="2">
    <source>
        <dbReference type="EMBL" id="KOB64859.1"/>
    </source>
</evidence>
<feature type="compositionally biased region" description="Basic and acidic residues" evidence="1">
    <location>
        <begin position="104"/>
        <end position="115"/>
    </location>
</feature>
<evidence type="ECO:0000256" key="1">
    <source>
        <dbReference type="SAM" id="MobiDB-lite"/>
    </source>
</evidence>
<accession>A0A0L7KPG3</accession>
<organism evidence="2 3">
    <name type="scientific">Operophtera brumata</name>
    <name type="common">Winter moth</name>
    <name type="synonym">Phalaena brumata</name>
    <dbReference type="NCBI Taxonomy" id="104452"/>
    <lineage>
        <taxon>Eukaryota</taxon>
        <taxon>Metazoa</taxon>
        <taxon>Ecdysozoa</taxon>
        <taxon>Arthropoda</taxon>
        <taxon>Hexapoda</taxon>
        <taxon>Insecta</taxon>
        <taxon>Pterygota</taxon>
        <taxon>Neoptera</taxon>
        <taxon>Endopterygota</taxon>
        <taxon>Lepidoptera</taxon>
        <taxon>Glossata</taxon>
        <taxon>Ditrysia</taxon>
        <taxon>Geometroidea</taxon>
        <taxon>Geometridae</taxon>
        <taxon>Larentiinae</taxon>
        <taxon>Operophtera</taxon>
    </lineage>
</organism>
<evidence type="ECO:0000313" key="3">
    <source>
        <dbReference type="Proteomes" id="UP000037510"/>
    </source>
</evidence>
<name>A0A0L7KPG3_OPEBR</name>
<comment type="caution">
    <text evidence="2">The sequence shown here is derived from an EMBL/GenBank/DDBJ whole genome shotgun (WGS) entry which is preliminary data.</text>
</comment>
<feature type="compositionally biased region" description="Low complexity" evidence="1">
    <location>
        <begin position="120"/>
        <end position="131"/>
    </location>
</feature>
<keyword evidence="3" id="KW-1185">Reference proteome</keyword>
<dbReference type="EMBL" id="JTDY01007909">
    <property type="protein sequence ID" value="KOB64859.1"/>
    <property type="molecule type" value="Genomic_DNA"/>
</dbReference>
<gene>
    <name evidence="2" type="ORF">OBRU01_23567</name>
</gene>
<dbReference type="Proteomes" id="UP000037510">
    <property type="component" value="Unassembled WGS sequence"/>
</dbReference>
<proteinExistence type="predicted"/>
<feature type="region of interest" description="Disordered" evidence="1">
    <location>
        <begin position="89"/>
        <end position="145"/>
    </location>
</feature>
<protein>
    <submittedName>
        <fullName evidence="2">Putative phosphorelay response regulator</fullName>
    </submittedName>
</protein>
<reference evidence="2 3" key="1">
    <citation type="journal article" date="2015" name="Genome Biol. Evol.">
        <title>The genome of winter moth (Operophtera brumata) provides a genomic perspective on sexual dimorphism and phenology.</title>
        <authorList>
            <person name="Derks M.F."/>
            <person name="Smit S."/>
            <person name="Salis L."/>
            <person name="Schijlen E."/>
            <person name="Bossers A."/>
            <person name="Mateman C."/>
            <person name="Pijl A.S."/>
            <person name="de Ridder D."/>
            <person name="Groenen M.A."/>
            <person name="Visser M.E."/>
            <person name="Megens H.J."/>
        </authorList>
    </citation>
    <scope>NUCLEOTIDE SEQUENCE [LARGE SCALE GENOMIC DNA]</scope>
    <source>
        <strain evidence="2">WM2013NL</strain>
        <tissue evidence="2">Head and thorax</tissue>
    </source>
</reference>
<sequence length="267" mass="29051">MEGGMVRWGTWTSHQNRLDTPLLLTINTSKANSAVQQLFNRLGMLAGDQRLKTRLSDAWPRGTHCAAHSCAQETTSLAERIRLLTCDVEDEPEERSSPVINSDKLSDKSFDKNSEKAFGSASSSSSSSTLSVPVPTRQQPPDLGDVHLEPQKFLSTLAPLTACVGSAAHHEGFYYVPPGDRGSASAATNLDFQDHNEAPAPDVVAGTPGFHRRPAVRGIAVKRQLGASDDILAQMQQMQNDLQPQTNAVQAQMQAHSCQRTNTNYSW</sequence>
<dbReference type="AlphaFoldDB" id="A0A0L7KPG3"/>